<dbReference type="EMBL" id="JBBNAF010000012">
    <property type="protein sequence ID" value="KAK9092768.1"/>
    <property type="molecule type" value="Genomic_DNA"/>
</dbReference>
<evidence type="ECO:0000256" key="1">
    <source>
        <dbReference type="SAM" id="MobiDB-lite"/>
    </source>
</evidence>
<evidence type="ECO:0000313" key="3">
    <source>
        <dbReference type="Proteomes" id="UP001420932"/>
    </source>
</evidence>
<dbReference type="Proteomes" id="UP001420932">
    <property type="component" value="Unassembled WGS sequence"/>
</dbReference>
<evidence type="ECO:0000313" key="2">
    <source>
        <dbReference type="EMBL" id="KAK9092768.1"/>
    </source>
</evidence>
<proteinExistence type="predicted"/>
<dbReference type="AlphaFoldDB" id="A0AAP0ENB4"/>
<keyword evidence="3" id="KW-1185">Reference proteome</keyword>
<feature type="compositionally biased region" description="Basic residues" evidence="1">
    <location>
        <begin position="65"/>
        <end position="77"/>
    </location>
</feature>
<accession>A0AAP0ENB4</accession>
<feature type="region of interest" description="Disordered" evidence="1">
    <location>
        <begin position="55"/>
        <end position="96"/>
    </location>
</feature>
<protein>
    <submittedName>
        <fullName evidence="2">Uncharacterized protein</fullName>
    </submittedName>
</protein>
<feature type="compositionally biased region" description="Basic and acidic residues" evidence="1">
    <location>
        <begin position="78"/>
        <end position="96"/>
    </location>
</feature>
<gene>
    <name evidence="2" type="ORF">Syun_027679</name>
</gene>
<organism evidence="2 3">
    <name type="scientific">Stephania yunnanensis</name>
    <dbReference type="NCBI Taxonomy" id="152371"/>
    <lineage>
        <taxon>Eukaryota</taxon>
        <taxon>Viridiplantae</taxon>
        <taxon>Streptophyta</taxon>
        <taxon>Embryophyta</taxon>
        <taxon>Tracheophyta</taxon>
        <taxon>Spermatophyta</taxon>
        <taxon>Magnoliopsida</taxon>
        <taxon>Ranunculales</taxon>
        <taxon>Menispermaceae</taxon>
        <taxon>Menispermoideae</taxon>
        <taxon>Cissampelideae</taxon>
        <taxon>Stephania</taxon>
    </lineage>
</organism>
<reference evidence="2 3" key="1">
    <citation type="submission" date="2024-01" db="EMBL/GenBank/DDBJ databases">
        <title>Genome assemblies of Stephania.</title>
        <authorList>
            <person name="Yang L."/>
        </authorList>
    </citation>
    <scope>NUCLEOTIDE SEQUENCE [LARGE SCALE GENOMIC DNA]</scope>
    <source>
        <strain evidence="2">YNDBR</strain>
        <tissue evidence="2">Leaf</tissue>
    </source>
</reference>
<name>A0AAP0ENB4_9MAGN</name>
<sequence>MESAAAAQNDRFRLVRFRPKAIEPVRTRLRVSPLLLAQTDALRFTAFLLVASSPAVDAKQEGRTKKTSLAKTGKQRSRSREEDDQNRETKSIDSNQ</sequence>
<comment type="caution">
    <text evidence="2">The sequence shown here is derived from an EMBL/GenBank/DDBJ whole genome shotgun (WGS) entry which is preliminary data.</text>
</comment>